<dbReference type="Pfam" id="PF25000">
    <property type="entry name" value="DUF7779"/>
    <property type="match status" value="1"/>
</dbReference>
<evidence type="ECO:0000313" key="2">
    <source>
        <dbReference type="EMBL" id="MDI1492408.1"/>
    </source>
</evidence>
<gene>
    <name evidence="2" type="ORF">OHK93_003622</name>
</gene>
<sequence length="305" mass="34081">MPDAFTTLLKPGVFDTKYEAALVQPNCALEVPHSPNWLLIFDNADDPGLLTEFWPREGQGSVLVTSRNELALATLYFGASGTNLDCFPLAIVQMAGVCLLRGWSPDDFLKRYDNEMERHKLHHQHSPLSHGYLETLASIWALHTFDERPKSVLFVLALLDPDNIREDIITTDPVVAELQGLPTDSIDLKEVLTPLRQASIVVYKLEGILSIHRFVQDVIKAEMSGIPGFAPIILLATARLISSVWPYARSGSGSHPQYQQTERWPQCESLYLHVHRLCEVYSTLTEGDQTLCAISDFIDLVNEAA</sequence>
<reference evidence="2" key="1">
    <citation type="journal article" date="2023" name="Genome Biol. Evol.">
        <title>First Whole Genome Sequence and Flow Cytometry Genome Size Data for the Lichen-Forming Fungus Ramalina farinacea (Ascomycota).</title>
        <authorList>
            <person name="Llewellyn T."/>
            <person name="Mian S."/>
            <person name="Hill R."/>
            <person name="Leitch I.J."/>
            <person name="Gaya E."/>
        </authorList>
    </citation>
    <scope>NUCLEOTIDE SEQUENCE</scope>
    <source>
        <strain evidence="2">LIQ254RAFAR</strain>
    </source>
</reference>
<keyword evidence="3" id="KW-1185">Reference proteome</keyword>
<evidence type="ECO:0000259" key="1">
    <source>
        <dbReference type="Pfam" id="PF25000"/>
    </source>
</evidence>
<proteinExistence type="predicted"/>
<comment type="caution">
    <text evidence="2">The sequence shown here is derived from an EMBL/GenBank/DDBJ whole genome shotgun (WGS) entry which is preliminary data.</text>
</comment>
<dbReference type="InterPro" id="IPR056681">
    <property type="entry name" value="DUF7779"/>
</dbReference>
<evidence type="ECO:0000313" key="3">
    <source>
        <dbReference type="Proteomes" id="UP001161017"/>
    </source>
</evidence>
<feature type="domain" description="DUF7779" evidence="1">
    <location>
        <begin position="140"/>
        <end position="224"/>
    </location>
</feature>
<dbReference type="EMBL" id="JAPUFD010000019">
    <property type="protein sequence ID" value="MDI1492408.1"/>
    <property type="molecule type" value="Genomic_DNA"/>
</dbReference>
<dbReference type="Proteomes" id="UP001161017">
    <property type="component" value="Unassembled WGS sequence"/>
</dbReference>
<dbReference type="AlphaFoldDB" id="A0AA43TY94"/>
<accession>A0AA43TY94</accession>
<protein>
    <recommendedName>
        <fullName evidence="1">DUF7779 domain-containing protein</fullName>
    </recommendedName>
</protein>
<name>A0AA43TY94_9LECA</name>
<organism evidence="2 3">
    <name type="scientific">Ramalina farinacea</name>
    <dbReference type="NCBI Taxonomy" id="258253"/>
    <lineage>
        <taxon>Eukaryota</taxon>
        <taxon>Fungi</taxon>
        <taxon>Dikarya</taxon>
        <taxon>Ascomycota</taxon>
        <taxon>Pezizomycotina</taxon>
        <taxon>Lecanoromycetes</taxon>
        <taxon>OSLEUM clade</taxon>
        <taxon>Lecanoromycetidae</taxon>
        <taxon>Lecanorales</taxon>
        <taxon>Lecanorineae</taxon>
        <taxon>Ramalinaceae</taxon>
        <taxon>Ramalina</taxon>
    </lineage>
</organism>